<evidence type="ECO:0000313" key="4">
    <source>
        <dbReference type="Proteomes" id="UP000199766"/>
    </source>
</evidence>
<evidence type="ECO:0000256" key="2">
    <source>
        <dbReference type="SAM" id="SignalP"/>
    </source>
</evidence>
<keyword evidence="2" id="KW-0732">Signal</keyword>
<evidence type="ECO:0000313" key="3">
    <source>
        <dbReference type="EMBL" id="SER18213.1"/>
    </source>
</evidence>
<proteinExistence type="predicted"/>
<dbReference type="PROSITE" id="PS51257">
    <property type="entry name" value="PROKAR_LIPOPROTEIN"/>
    <property type="match status" value="1"/>
</dbReference>
<dbReference type="OrthoDB" id="9148933at2"/>
<dbReference type="RefSeq" id="WP_091456376.1">
    <property type="nucleotide sequence ID" value="NZ_FOGD01000005.1"/>
</dbReference>
<dbReference type="PANTHER" id="PTHR45648:SF22">
    <property type="entry name" value="GDSL LIPASE_ACYLHYDROLASE FAMILY PROTEIN (AFU_ORTHOLOGUE AFUA_4G14700)"/>
    <property type="match status" value="1"/>
</dbReference>
<reference evidence="3 4" key="1">
    <citation type="submission" date="2016-10" db="EMBL/GenBank/DDBJ databases">
        <authorList>
            <person name="de Groot N.N."/>
        </authorList>
    </citation>
    <scope>NUCLEOTIDE SEQUENCE [LARGE SCALE GENOMIC DNA]</scope>
    <source>
        <strain evidence="3 4">ATCC 35958</strain>
    </source>
</reference>
<dbReference type="InterPro" id="IPR051058">
    <property type="entry name" value="GDSL_Est/Lipase"/>
</dbReference>
<dbReference type="InterPro" id="IPR036514">
    <property type="entry name" value="SGNH_hydro_sf"/>
</dbReference>
<dbReference type="Pfam" id="PF00657">
    <property type="entry name" value="Lipase_GDSL"/>
    <property type="match status" value="1"/>
</dbReference>
<organism evidence="3 4">
    <name type="scientific">Giesbergeria anulus</name>
    <dbReference type="NCBI Taxonomy" id="180197"/>
    <lineage>
        <taxon>Bacteria</taxon>
        <taxon>Pseudomonadati</taxon>
        <taxon>Pseudomonadota</taxon>
        <taxon>Betaproteobacteria</taxon>
        <taxon>Burkholderiales</taxon>
        <taxon>Comamonadaceae</taxon>
        <taxon>Giesbergeria</taxon>
    </lineage>
</organism>
<feature type="signal peptide" evidence="2">
    <location>
        <begin position="1"/>
        <end position="31"/>
    </location>
</feature>
<keyword evidence="1" id="KW-0378">Hydrolase</keyword>
<accession>A0A1H9M4Z5</accession>
<dbReference type="Gene3D" id="3.40.50.1110">
    <property type="entry name" value="SGNH hydrolase"/>
    <property type="match status" value="1"/>
</dbReference>
<name>A0A1H9M4Z5_9BURK</name>
<gene>
    <name evidence="3" type="ORF">SAMN02982919_01862</name>
</gene>
<sequence>MTAHWMRRTTLAVACAAAALLSACGSSSIESALTPERLVAFGDGYSAAGERRYTVNNGSINNWTLQLLDYYQRAGHTPSGLVNMAEGNARLSAHPDAAGQASTRTVTEQIDQFLAKQTLGTNDIVLINAGISDLIVDMAAVQAGTLSREQFTAQARQHGQALAAQVRRVVAAGGNHVAVSGTYDLGRTPWAAAIGQQDLLSQASSQFNQGLLVAVNDLSAHVLYLDVAYYVNLYTSTPASFSFSNATTPVCTSVDTGNGIGIGTGQINSSLCSTATLVSGADADRYVFADAVYLTPSAQRQLGLYAYDKLRARW</sequence>
<dbReference type="Proteomes" id="UP000199766">
    <property type="component" value="Unassembled WGS sequence"/>
</dbReference>
<evidence type="ECO:0000256" key="1">
    <source>
        <dbReference type="ARBA" id="ARBA00022801"/>
    </source>
</evidence>
<dbReference type="InterPro" id="IPR001087">
    <property type="entry name" value="GDSL"/>
</dbReference>
<dbReference type="EMBL" id="FOGD01000005">
    <property type="protein sequence ID" value="SER18213.1"/>
    <property type="molecule type" value="Genomic_DNA"/>
</dbReference>
<feature type="chain" id="PRO_5011440478" evidence="2">
    <location>
        <begin position="32"/>
        <end position="314"/>
    </location>
</feature>
<dbReference type="GO" id="GO:0016788">
    <property type="term" value="F:hydrolase activity, acting on ester bonds"/>
    <property type="evidence" value="ECO:0007669"/>
    <property type="project" value="InterPro"/>
</dbReference>
<protein>
    <submittedName>
        <fullName evidence="3">Phospholipase/lecithinase/hemolysin</fullName>
    </submittedName>
</protein>
<keyword evidence="4" id="KW-1185">Reference proteome</keyword>
<dbReference type="AlphaFoldDB" id="A0A1H9M4Z5"/>
<dbReference type="PANTHER" id="PTHR45648">
    <property type="entry name" value="GDSL LIPASE/ACYLHYDROLASE FAMILY PROTEIN (AFU_ORTHOLOGUE AFUA_4G14700)"/>
    <property type="match status" value="1"/>
</dbReference>
<dbReference type="CDD" id="cd01847">
    <property type="entry name" value="Triacylglycerol_lipase_like"/>
    <property type="match status" value="1"/>
</dbReference>
<dbReference type="STRING" id="180197.SAMN02982919_01862"/>